<feature type="domain" description="Protein kinase" evidence="21">
    <location>
        <begin position="19"/>
        <end position="282"/>
    </location>
</feature>
<dbReference type="SUPFAM" id="SSF56112">
    <property type="entry name" value="Protein kinase-like (PK-like)"/>
    <property type="match status" value="1"/>
</dbReference>
<evidence type="ECO:0000256" key="16">
    <source>
        <dbReference type="ARBA" id="ARBA00048679"/>
    </source>
</evidence>
<gene>
    <name evidence="22" type="ORF">KQ657_005017</name>
</gene>
<keyword evidence="23" id="KW-1185">Reference proteome</keyword>
<dbReference type="GO" id="GO:0030447">
    <property type="term" value="P:filamentous growth"/>
    <property type="evidence" value="ECO:0007669"/>
    <property type="project" value="UniProtKB-ARBA"/>
</dbReference>
<dbReference type="InterPro" id="IPR011009">
    <property type="entry name" value="Kinase-like_dom_sf"/>
</dbReference>
<keyword evidence="9" id="KW-0677">Repeat</keyword>
<evidence type="ECO:0000256" key="6">
    <source>
        <dbReference type="ARBA" id="ARBA00022574"/>
    </source>
</evidence>
<evidence type="ECO:0000256" key="11">
    <source>
        <dbReference type="ARBA" id="ARBA00022777"/>
    </source>
</evidence>
<evidence type="ECO:0000256" key="19">
    <source>
        <dbReference type="SAM" id="MobiDB-lite"/>
    </source>
</evidence>
<feature type="transmembrane region" description="Helical" evidence="20">
    <location>
        <begin position="930"/>
        <end position="952"/>
    </location>
</feature>
<evidence type="ECO:0000256" key="12">
    <source>
        <dbReference type="ARBA" id="ARBA00022840"/>
    </source>
</evidence>
<comment type="similarity">
    <text evidence="2">Belongs to the UPF0220 family.</text>
</comment>
<dbReference type="RefSeq" id="XP_043049836.1">
    <property type="nucleotide sequence ID" value="XM_043195663.1"/>
</dbReference>
<evidence type="ECO:0000256" key="17">
    <source>
        <dbReference type="PROSITE-ProRule" id="PRU00221"/>
    </source>
</evidence>
<dbReference type="PANTHER" id="PTHR48012:SF10">
    <property type="entry name" value="FI20177P1"/>
    <property type="match status" value="1"/>
</dbReference>
<keyword evidence="10 18" id="KW-0547">Nucleotide-binding</keyword>
<protein>
    <recommendedName>
        <fullName evidence="4">non-specific serine/threonine protein kinase</fullName>
        <ecNumber evidence="4">2.7.11.1</ecNumber>
    </recommendedName>
</protein>
<dbReference type="GeneID" id="66118391"/>
<dbReference type="InterPro" id="IPR036322">
    <property type="entry name" value="WD40_repeat_dom_sf"/>
</dbReference>
<dbReference type="Gene3D" id="1.10.510.10">
    <property type="entry name" value="Transferase(Phosphotransferase) domain 1"/>
    <property type="match status" value="1"/>
</dbReference>
<evidence type="ECO:0000256" key="8">
    <source>
        <dbReference type="ARBA" id="ARBA00022692"/>
    </source>
</evidence>
<evidence type="ECO:0000313" key="23">
    <source>
        <dbReference type="Proteomes" id="UP000790833"/>
    </source>
</evidence>
<dbReference type="Gene3D" id="2.130.10.10">
    <property type="entry name" value="YVTN repeat-like/Quinoprotein amine dehydrogenase"/>
    <property type="match status" value="1"/>
</dbReference>
<comment type="catalytic activity">
    <reaction evidence="15">
        <text>L-threonyl-[protein] + ATP = O-phospho-L-threonyl-[protein] + ADP + H(+)</text>
        <dbReference type="Rhea" id="RHEA:46608"/>
        <dbReference type="Rhea" id="RHEA-COMP:11060"/>
        <dbReference type="Rhea" id="RHEA-COMP:11605"/>
        <dbReference type="ChEBI" id="CHEBI:15378"/>
        <dbReference type="ChEBI" id="CHEBI:30013"/>
        <dbReference type="ChEBI" id="CHEBI:30616"/>
        <dbReference type="ChEBI" id="CHEBI:61977"/>
        <dbReference type="ChEBI" id="CHEBI:456216"/>
        <dbReference type="EC" id="2.7.11.1"/>
    </reaction>
</comment>
<keyword evidence="11" id="KW-0418">Kinase</keyword>
<feature type="transmembrane region" description="Helical" evidence="20">
    <location>
        <begin position="889"/>
        <end position="918"/>
    </location>
</feature>
<dbReference type="InterPro" id="IPR015943">
    <property type="entry name" value="WD40/YVTN_repeat-like_dom_sf"/>
</dbReference>
<dbReference type="Pfam" id="PF12894">
    <property type="entry name" value="ANAPC4_WD40"/>
    <property type="match status" value="1"/>
</dbReference>
<evidence type="ECO:0000256" key="18">
    <source>
        <dbReference type="PROSITE-ProRule" id="PRU10141"/>
    </source>
</evidence>
<feature type="repeat" description="WD" evidence="17">
    <location>
        <begin position="655"/>
        <end position="697"/>
    </location>
</feature>
<keyword evidence="6 17" id="KW-0853">WD repeat</keyword>
<dbReference type="InterPro" id="IPR001680">
    <property type="entry name" value="WD40_rpt"/>
</dbReference>
<dbReference type="InterPro" id="IPR007919">
    <property type="entry name" value="UPF0220"/>
</dbReference>
<dbReference type="GO" id="GO:0005737">
    <property type="term" value="C:cytoplasm"/>
    <property type="evidence" value="ECO:0007669"/>
    <property type="project" value="TreeGrafter"/>
</dbReference>
<evidence type="ECO:0000256" key="14">
    <source>
        <dbReference type="ARBA" id="ARBA00023136"/>
    </source>
</evidence>
<dbReference type="GO" id="GO:0005524">
    <property type="term" value="F:ATP binding"/>
    <property type="evidence" value="ECO:0007669"/>
    <property type="project" value="UniProtKB-UniRule"/>
</dbReference>
<evidence type="ECO:0000259" key="21">
    <source>
        <dbReference type="PROSITE" id="PS50011"/>
    </source>
</evidence>
<evidence type="ECO:0000256" key="9">
    <source>
        <dbReference type="ARBA" id="ARBA00022737"/>
    </source>
</evidence>
<feature type="region of interest" description="Disordered" evidence="19">
    <location>
        <begin position="332"/>
        <end position="352"/>
    </location>
</feature>
<feature type="repeat" description="WD" evidence="17">
    <location>
        <begin position="698"/>
        <end position="739"/>
    </location>
</feature>
<evidence type="ECO:0000256" key="20">
    <source>
        <dbReference type="SAM" id="Phobius"/>
    </source>
</evidence>
<evidence type="ECO:0000256" key="5">
    <source>
        <dbReference type="ARBA" id="ARBA00022527"/>
    </source>
</evidence>
<dbReference type="InterPro" id="IPR000719">
    <property type="entry name" value="Prot_kinase_dom"/>
</dbReference>
<evidence type="ECO:0000256" key="15">
    <source>
        <dbReference type="ARBA" id="ARBA00047899"/>
    </source>
</evidence>
<feature type="compositionally biased region" description="Low complexity" evidence="19">
    <location>
        <begin position="333"/>
        <end position="346"/>
    </location>
</feature>
<dbReference type="InterPro" id="IPR050629">
    <property type="entry name" value="STE20/SPS1-PAK"/>
</dbReference>
<comment type="caution">
    <text evidence="22">The sequence shown here is derived from an EMBL/GenBank/DDBJ whole genome shotgun (WGS) entry which is preliminary data.</text>
</comment>
<dbReference type="PANTHER" id="PTHR48012">
    <property type="entry name" value="STERILE20-LIKE KINASE, ISOFORM B-RELATED"/>
    <property type="match status" value="1"/>
</dbReference>
<evidence type="ECO:0000256" key="4">
    <source>
        <dbReference type="ARBA" id="ARBA00012513"/>
    </source>
</evidence>
<evidence type="ECO:0000256" key="7">
    <source>
        <dbReference type="ARBA" id="ARBA00022679"/>
    </source>
</evidence>
<dbReference type="InterPro" id="IPR017441">
    <property type="entry name" value="Protein_kinase_ATP_BS"/>
</dbReference>
<evidence type="ECO:0000256" key="10">
    <source>
        <dbReference type="ARBA" id="ARBA00022741"/>
    </source>
</evidence>
<feature type="transmembrane region" description="Helical" evidence="20">
    <location>
        <begin position="815"/>
        <end position="838"/>
    </location>
</feature>
<name>A0A9P7VBH4_9ASCO</name>
<dbReference type="OrthoDB" id="248923at2759"/>
<accession>A0A9P7VBH4</accession>
<comment type="subcellular location">
    <subcellularLocation>
        <location evidence="1">Membrane</location>
        <topology evidence="1">Multi-pass membrane protein</topology>
    </subcellularLocation>
</comment>
<proteinExistence type="inferred from homology"/>
<sequence>MANQDQKIQMVRVNSADELELFEEVGRGGFGVVYRGVVLSTGLQVAVKLIDLENENTDLFEVNKEIMILLECKLPQITEYYGCFVKSYKLWVVMELMDGGSLFDLLRPGPVGEEKVILIILREVLQALDYLHGQGKIHRDLKSQNILINKLGEVKLTDFGVSTQLLTNFSKRNTTVGTPYWMAPEVILNNSGGHAFKADIWSLACCGYELLTGKAPLQSQYSPMRALRQLSKCQKDSDFSDLIGLNNINDMSKDMHHFFSKCFVMNPRDRMSASQLLKHPFISKYAKETNKSKLLKNLITRKQLWEQENYVSKTQHFYIPTEISKNQQIWQAPINNPGNSSGNSPGKQKDPKSIHFNISMIRYDDIDLNSENEDLKEGPGHNHQQFGMSNNYNDSAATAVAGSRLVSPRKSRESSQSPQGIDQPVVDGLNDSNEELRSELQHELSRIVNRVFARLENRLSLGTGQYDALVALNDQLVQLVSYAQDTADNSKVLVFQYLKYFLKELRKHDSNDTRELILKLILPSNPNTMNANTVDAGSVATRSKAKSLRVVAPEDGGPKGRAIGKMSRMENTMRRERIDLILESDSGNENGIAQNIVKPGLFSHPDLLEVEYTIDTTTGCNSVKISPDGDSFACCDSQGWIRVYSMATGKATWEVKGHGSGINDIEFSPVNSDILASCSDDRTIRIWLISRRRCLKVMKKHSFYVTTIKFNYKGNLLVSALADETIIVWDVSSGKSLRTLAAHSDPISLVALTFDSSIIVSGSYDGLMRLFDMESGHCLKTLTYSTSHDSNMEQPTHLFRFNGFKLPKSAKLRLLGVYFAGALYSIGLWLMVDAAIYLKTVNASDVHVSFVDWIPFICSTIGMLIVNLIEKANLFIDLANLFTGGGAGGHAWAARVILFCGFSLLAGGLAGLFMVFILKFLVKHYTFPTLGMGVSNIVCNGCVMLSCIVLWLSQNIEDEYSYSLTL</sequence>
<feature type="repeat" description="WD" evidence="17">
    <location>
        <begin position="740"/>
        <end position="781"/>
    </location>
</feature>
<keyword evidence="12 18" id="KW-0067">ATP-binding</keyword>
<reference evidence="22" key="1">
    <citation type="submission" date="2021-03" db="EMBL/GenBank/DDBJ databases">
        <authorList>
            <person name="Palmer J.M."/>
        </authorList>
    </citation>
    <scope>NUCLEOTIDE SEQUENCE</scope>
    <source>
        <strain evidence="22">ARV_011</strain>
    </source>
</reference>
<dbReference type="PROSITE" id="PS50011">
    <property type="entry name" value="PROTEIN_KINASE_DOM"/>
    <property type="match status" value="1"/>
</dbReference>
<comment type="catalytic activity">
    <reaction evidence="16">
        <text>L-seryl-[protein] + ATP = O-phospho-L-seryl-[protein] + ADP + H(+)</text>
        <dbReference type="Rhea" id="RHEA:17989"/>
        <dbReference type="Rhea" id="RHEA-COMP:9863"/>
        <dbReference type="Rhea" id="RHEA-COMP:11604"/>
        <dbReference type="ChEBI" id="CHEBI:15378"/>
        <dbReference type="ChEBI" id="CHEBI:29999"/>
        <dbReference type="ChEBI" id="CHEBI:30616"/>
        <dbReference type="ChEBI" id="CHEBI:83421"/>
        <dbReference type="ChEBI" id="CHEBI:456216"/>
        <dbReference type="EC" id="2.7.11.1"/>
    </reaction>
</comment>
<dbReference type="EMBL" id="JAHMUF010000008">
    <property type="protein sequence ID" value="KAG7194289.1"/>
    <property type="molecule type" value="Genomic_DNA"/>
</dbReference>
<keyword evidence="13 20" id="KW-1133">Transmembrane helix</keyword>
<dbReference type="EC" id="2.7.11.1" evidence="4"/>
<dbReference type="Proteomes" id="UP000790833">
    <property type="component" value="Unassembled WGS sequence"/>
</dbReference>
<comment type="similarity">
    <text evidence="3">Belongs to the protein kinase superfamily. STE Ser/Thr protein kinase family. STE20 subfamily.</text>
</comment>
<dbReference type="PROSITE" id="PS00107">
    <property type="entry name" value="PROTEIN_KINASE_ATP"/>
    <property type="match status" value="1"/>
</dbReference>
<feature type="compositionally biased region" description="Polar residues" evidence="19">
    <location>
        <begin position="382"/>
        <end position="396"/>
    </location>
</feature>
<dbReference type="InterPro" id="IPR024977">
    <property type="entry name" value="Apc4-like_WD40_dom"/>
</dbReference>
<evidence type="ECO:0000256" key="13">
    <source>
        <dbReference type="ARBA" id="ARBA00022989"/>
    </source>
</evidence>
<evidence type="ECO:0000256" key="3">
    <source>
        <dbReference type="ARBA" id="ARBA00008874"/>
    </source>
</evidence>
<evidence type="ECO:0000256" key="2">
    <source>
        <dbReference type="ARBA" id="ARBA00005335"/>
    </source>
</evidence>
<organism evidence="22 23">
    <name type="scientific">Scheffersomyces spartinae</name>
    <dbReference type="NCBI Taxonomy" id="45513"/>
    <lineage>
        <taxon>Eukaryota</taxon>
        <taxon>Fungi</taxon>
        <taxon>Dikarya</taxon>
        <taxon>Ascomycota</taxon>
        <taxon>Saccharomycotina</taxon>
        <taxon>Pichiomycetes</taxon>
        <taxon>Debaryomycetaceae</taxon>
        <taxon>Scheffersomyces</taxon>
    </lineage>
</organism>
<dbReference type="PROSITE" id="PS00678">
    <property type="entry name" value="WD_REPEATS_1"/>
    <property type="match status" value="1"/>
</dbReference>
<dbReference type="Pfam" id="PF05255">
    <property type="entry name" value="UPF0220"/>
    <property type="match status" value="1"/>
</dbReference>
<keyword evidence="7" id="KW-0808">Transferase</keyword>
<dbReference type="Pfam" id="PF00069">
    <property type="entry name" value="Pkinase"/>
    <property type="match status" value="1"/>
</dbReference>
<dbReference type="GO" id="GO:0016020">
    <property type="term" value="C:membrane"/>
    <property type="evidence" value="ECO:0007669"/>
    <property type="project" value="UniProtKB-SubCell"/>
</dbReference>
<dbReference type="PROSITE" id="PS50294">
    <property type="entry name" value="WD_REPEATS_REGION"/>
    <property type="match status" value="3"/>
</dbReference>
<dbReference type="SMART" id="SM00320">
    <property type="entry name" value="WD40"/>
    <property type="match status" value="4"/>
</dbReference>
<keyword evidence="5" id="KW-0723">Serine/threonine-protein kinase</keyword>
<feature type="transmembrane region" description="Helical" evidence="20">
    <location>
        <begin position="850"/>
        <end position="869"/>
    </location>
</feature>
<feature type="region of interest" description="Disordered" evidence="19">
    <location>
        <begin position="370"/>
        <end position="429"/>
    </location>
</feature>
<dbReference type="InterPro" id="IPR019775">
    <property type="entry name" value="WD40_repeat_CS"/>
</dbReference>
<dbReference type="SUPFAM" id="SSF50978">
    <property type="entry name" value="WD40 repeat-like"/>
    <property type="match status" value="1"/>
</dbReference>
<keyword evidence="8 20" id="KW-0812">Transmembrane</keyword>
<evidence type="ECO:0000313" key="22">
    <source>
        <dbReference type="EMBL" id="KAG7194289.1"/>
    </source>
</evidence>
<evidence type="ECO:0000256" key="1">
    <source>
        <dbReference type="ARBA" id="ARBA00004141"/>
    </source>
</evidence>
<dbReference type="AlphaFoldDB" id="A0A9P7VBH4"/>
<feature type="binding site" evidence="18">
    <location>
        <position position="48"/>
    </location>
    <ligand>
        <name>ATP</name>
        <dbReference type="ChEBI" id="CHEBI:30616"/>
    </ligand>
</feature>
<dbReference type="PROSITE" id="PS50082">
    <property type="entry name" value="WD_REPEATS_2"/>
    <property type="match status" value="3"/>
</dbReference>
<dbReference type="GO" id="GO:0004674">
    <property type="term" value="F:protein serine/threonine kinase activity"/>
    <property type="evidence" value="ECO:0007669"/>
    <property type="project" value="UniProtKB-KW"/>
</dbReference>
<dbReference type="SMART" id="SM00220">
    <property type="entry name" value="S_TKc"/>
    <property type="match status" value="1"/>
</dbReference>
<keyword evidence="14 20" id="KW-0472">Membrane</keyword>